<proteinExistence type="predicted"/>
<accession>A0ABZ2NYM9</accession>
<protein>
    <recommendedName>
        <fullName evidence="2">DNA-directed DNA polymerase</fullName>
        <ecNumber evidence="2">2.7.7.7</ecNumber>
    </recommendedName>
</protein>
<keyword evidence="4" id="KW-0540">Nuclease</keyword>
<dbReference type="SUPFAM" id="SSF56672">
    <property type="entry name" value="DNA/RNA polymerases"/>
    <property type="match status" value="1"/>
</dbReference>
<dbReference type="Gene3D" id="3.30.70.370">
    <property type="match status" value="1"/>
</dbReference>
<dbReference type="InterPro" id="IPR043502">
    <property type="entry name" value="DNA/RNA_pol_sf"/>
</dbReference>
<dbReference type="RefSeq" id="WP_338822496.1">
    <property type="nucleotide sequence ID" value="NZ_CP147708.1"/>
</dbReference>
<evidence type="ECO:0000256" key="4">
    <source>
        <dbReference type="ARBA" id="ARBA00022839"/>
    </source>
</evidence>
<dbReference type="PANTHER" id="PTHR10133">
    <property type="entry name" value="DNA POLYMERASE I"/>
    <property type="match status" value="1"/>
</dbReference>
<comment type="subunit">
    <text evidence="1">Single-chain monomer with multiple functions.</text>
</comment>
<evidence type="ECO:0000256" key="1">
    <source>
        <dbReference type="ARBA" id="ARBA00011541"/>
    </source>
</evidence>
<dbReference type="InterPro" id="IPR001098">
    <property type="entry name" value="DNA-dir_DNA_pol_A_palm_dom"/>
</dbReference>
<sequence>MNAEERGNGLRAIPFKHIYCADFEFQAGRGNRPKVVCLVVHEVRSRETRSYWQDELYRMPTAPFTTGDDSCLVAYAAQAEIGCFLSLGWPLPVNVIDLYAEFRVETNGARRTASLIDALALHNLPHMDAATKESMRDLVLRVGDWSEEERSQILRYCQSDVEATVALLLSMAASLDLPRASLRGRFAIAVAAMEHAGIPVDLGQLRRIRRKWPRIRKDLIAEVDAGFGVYDGETFKRDRFSRWLHHRRIPWPRLESGLLALSDKVFEQQEAAWPVITPLRDLRKIAHLADLDGLQVGPDARARTSLRPFSSVTGRNQPSTTKFAFGTAKWMRGFIAPSDEVDLAYIDFTSQEIGIAAGLSGDERLIAAYIGGDIYLSFARDAGLVPEGATKESHPEVRNACKVVVLGLGYGMGPDSMALQAAISVAMARHLITLHKRTYRAFWKWSDDMVDAALLSRRMRTVFGWSRRMVGGEKINSIRNFPMQANGAEMMRIAAIGGISAGIELCAPVHDAFLIAAPPNRLDHDVETMRAIMTKAGEVVCGVPIRTEAKLIRYPSRYMEDRGVNRRSTGTPYRHPKGTPLIGVLCW</sequence>
<name>A0ABZ2NYM9_9BRAD</name>
<dbReference type="EC" id="2.7.7.7" evidence="2"/>
<dbReference type="Gene3D" id="1.10.150.20">
    <property type="entry name" value="5' to 3' exonuclease, C-terminal subdomain"/>
    <property type="match status" value="1"/>
</dbReference>
<keyword evidence="3" id="KW-0235">DNA replication</keyword>
<evidence type="ECO:0000256" key="3">
    <source>
        <dbReference type="ARBA" id="ARBA00022705"/>
    </source>
</evidence>
<dbReference type="PANTHER" id="PTHR10133:SF27">
    <property type="entry name" value="DNA POLYMERASE NU"/>
    <property type="match status" value="1"/>
</dbReference>
<keyword evidence="4" id="KW-0269">Exonuclease</keyword>
<dbReference type="SMART" id="SM00482">
    <property type="entry name" value="POLAc"/>
    <property type="match status" value="1"/>
</dbReference>
<dbReference type="EMBL" id="CP147711">
    <property type="protein sequence ID" value="WXC80072.1"/>
    <property type="molecule type" value="Genomic_DNA"/>
</dbReference>
<evidence type="ECO:0000256" key="2">
    <source>
        <dbReference type="ARBA" id="ARBA00012417"/>
    </source>
</evidence>
<evidence type="ECO:0000313" key="8">
    <source>
        <dbReference type="Proteomes" id="UP001432046"/>
    </source>
</evidence>
<comment type="catalytic activity">
    <reaction evidence="5">
        <text>DNA(n) + a 2'-deoxyribonucleoside 5'-triphosphate = DNA(n+1) + diphosphate</text>
        <dbReference type="Rhea" id="RHEA:22508"/>
        <dbReference type="Rhea" id="RHEA-COMP:17339"/>
        <dbReference type="Rhea" id="RHEA-COMP:17340"/>
        <dbReference type="ChEBI" id="CHEBI:33019"/>
        <dbReference type="ChEBI" id="CHEBI:61560"/>
        <dbReference type="ChEBI" id="CHEBI:173112"/>
        <dbReference type="EC" id="2.7.7.7"/>
    </reaction>
</comment>
<keyword evidence="4" id="KW-0378">Hydrolase</keyword>
<feature type="domain" description="DNA-directed DNA polymerase family A palm" evidence="6">
    <location>
        <begin position="332"/>
        <end position="521"/>
    </location>
</feature>
<reference evidence="7" key="2">
    <citation type="submission" date="2024-03" db="EMBL/GenBank/DDBJ databases">
        <authorList>
            <person name="Bromfield E.S.P."/>
            <person name="Cloutier S."/>
        </authorList>
    </citation>
    <scope>NUCLEOTIDE SEQUENCE</scope>
    <source>
        <strain evidence="7">5S5</strain>
    </source>
</reference>
<organism evidence="7 8">
    <name type="scientific">Bradyrhizobium septentrionale</name>
    <dbReference type="NCBI Taxonomy" id="1404411"/>
    <lineage>
        <taxon>Bacteria</taxon>
        <taxon>Pseudomonadati</taxon>
        <taxon>Pseudomonadota</taxon>
        <taxon>Alphaproteobacteria</taxon>
        <taxon>Hyphomicrobiales</taxon>
        <taxon>Nitrobacteraceae</taxon>
        <taxon>Bradyrhizobium</taxon>
    </lineage>
</organism>
<evidence type="ECO:0000313" key="7">
    <source>
        <dbReference type="EMBL" id="WXC80072.1"/>
    </source>
</evidence>
<dbReference type="Pfam" id="PF00476">
    <property type="entry name" value="DNA_pol_A"/>
    <property type="match status" value="1"/>
</dbReference>
<evidence type="ECO:0000259" key="6">
    <source>
        <dbReference type="SMART" id="SM00482"/>
    </source>
</evidence>
<reference evidence="7" key="1">
    <citation type="journal article" date="2021" name="Int. J. Syst. Evol. Microbiol.">
        <title>Bradyrhizobium septentrionale sp. nov. (sv. septentrionale) and Bradyrhizobium quebecense sp. nov. (sv. septentrionale) associated with legumes native to Canada possess rearranged symbiosis genes and numerous insertion sequences.</title>
        <authorList>
            <person name="Bromfield E.S.P."/>
            <person name="Cloutier S."/>
        </authorList>
    </citation>
    <scope>NUCLEOTIDE SEQUENCE</scope>
    <source>
        <strain evidence="7">5S5</strain>
    </source>
</reference>
<keyword evidence="8" id="KW-1185">Reference proteome</keyword>
<evidence type="ECO:0000256" key="5">
    <source>
        <dbReference type="ARBA" id="ARBA00049244"/>
    </source>
</evidence>
<gene>
    <name evidence="7" type="ORF">WDK88_44325</name>
</gene>
<dbReference type="InterPro" id="IPR002298">
    <property type="entry name" value="DNA_polymerase_A"/>
</dbReference>
<dbReference type="Proteomes" id="UP001432046">
    <property type="component" value="Chromosome"/>
</dbReference>